<dbReference type="OrthoDB" id="8887048at2"/>
<dbReference type="GO" id="GO:0016740">
    <property type="term" value="F:transferase activity"/>
    <property type="evidence" value="ECO:0007669"/>
    <property type="project" value="UniProtKB-KW"/>
</dbReference>
<dbReference type="PANTHER" id="PTHR30582">
    <property type="entry name" value="L,D-TRANSPEPTIDASE"/>
    <property type="match status" value="1"/>
</dbReference>
<feature type="compositionally biased region" description="Pro residues" evidence="7">
    <location>
        <begin position="70"/>
        <end position="80"/>
    </location>
</feature>
<proteinExistence type="predicted"/>
<dbReference type="GO" id="GO:0071972">
    <property type="term" value="F:peptidoglycan L,D-transpeptidase activity"/>
    <property type="evidence" value="ECO:0007669"/>
    <property type="project" value="TreeGrafter"/>
</dbReference>
<dbReference type="PROSITE" id="PS52029">
    <property type="entry name" value="LD_TPASE"/>
    <property type="match status" value="1"/>
</dbReference>
<dbReference type="GO" id="GO:0018104">
    <property type="term" value="P:peptidoglycan-protein cross-linking"/>
    <property type="evidence" value="ECO:0007669"/>
    <property type="project" value="TreeGrafter"/>
</dbReference>
<organism evidence="10 11">
    <name type="scientific">Antricoccus suffuscus</name>
    <dbReference type="NCBI Taxonomy" id="1629062"/>
    <lineage>
        <taxon>Bacteria</taxon>
        <taxon>Bacillati</taxon>
        <taxon>Actinomycetota</taxon>
        <taxon>Actinomycetes</taxon>
        <taxon>Geodermatophilales</taxon>
        <taxon>Antricoccaceae</taxon>
        <taxon>Antricoccus</taxon>
    </lineage>
</organism>
<keyword evidence="8" id="KW-0732">Signal</keyword>
<feature type="active site" description="Proton donor/acceptor" evidence="6">
    <location>
        <position position="277"/>
    </location>
</feature>
<evidence type="ECO:0000256" key="2">
    <source>
        <dbReference type="ARBA" id="ARBA00022679"/>
    </source>
</evidence>
<comment type="pathway">
    <text evidence="1 6">Cell wall biogenesis; peptidoglycan biosynthesis.</text>
</comment>
<feature type="domain" description="L,D-TPase catalytic" evidence="9">
    <location>
        <begin position="205"/>
        <end position="312"/>
    </location>
</feature>
<dbReference type="Gene3D" id="2.40.440.10">
    <property type="entry name" value="L,D-transpeptidase catalytic domain-like"/>
    <property type="match status" value="1"/>
</dbReference>
<dbReference type="GO" id="GO:0008360">
    <property type="term" value="P:regulation of cell shape"/>
    <property type="evidence" value="ECO:0007669"/>
    <property type="project" value="UniProtKB-UniRule"/>
</dbReference>
<keyword evidence="11" id="KW-1185">Reference proteome</keyword>
<keyword evidence="4 6" id="KW-0573">Peptidoglycan synthesis</keyword>
<gene>
    <name evidence="10" type="ORF">CLV47_10498</name>
</gene>
<sequence length="317" mass="32807">MNALRTTRRHKATLLAASIAAALIGLSGCVAASPNTQNVGATKSGTQSTRAESSAPSSSASPSESAPADPTTPAPPPGPDPATLNQPTVVYLGANWKIKPSTTAKVTITVETPNPGVPHGDVSLLKDGQAYASATLNEAGKATFEIPGLTPGDYKISASFAGNENYVAGTAATKTLHMMTEKEANPPPPVQGNGVPANNQCPSTATACVDLTDNLTWIQSDGQVTYGPVKMIAGKAGARTPTGTFHVYLKQKMHYSKEFDNAPMPYSVFFVGGVAFHQGSLSNPSAGCVHLSQTSAVQFYQMLSNGDTVYVYGAAQY</sequence>
<dbReference type="InterPro" id="IPR013783">
    <property type="entry name" value="Ig-like_fold"/>
</dbReference>
<dbReference type="AlphaFoldDB" id="A0A2T1A2C5"/>
<feature type="compositionally biased region" description="Low complexity" evidence="7">
    <location>
        <begin position="51"/>
        <end position="69"/>
    </location>
</feature>
<evidence type="ECO:0000313" key="11">
    <source>
        <dbReference type="Proteomes" id="UP000237752"/>
    </source>
</evidence>
<dbReference type="GO" id="GO:0005975">
    <property type="term" value="P:carbohydrate metabolic process"/>
    <property type="evidence" value="ECO:0007669"/>
    <property type="project" value="UniProtKB-ARBA"/>
</dbReference>
<dbReference type="PANTHER" id="PTHR30582:SF33">
    <property type="entry name" value="EXPORTED PROTEIN"/>
    <property type="match status" value="1"/>
</dbReference>
<dbReference type="UniPathway" id="UPA00219"/>
<evidence type="ECO:0000256" key="8">
    <source>
        <dbReference type="SAM" id="SignalP"/>
    </source>
</evidence>
<dbReference type="InterPro" id="IPR032109">
    <property type="entry name" value="Big_3_5"/>
</dbReference>
<evidence type="ECO:0000256" key="1">
    <source>
        <dbReference type="ARBA" id="ARBA00004752"/>
    </source>
</evidence>
<dbReference type="Pfam" id="PF03734">
    <property type="entry name" value="YkuD"/>
    <property type="match status" value="1"/>
</dbReference>
<evidence type="ECO:0000256" key="3">
    <source>
        <dbReference type="ARBA" id="ARBA00022960"/>
    </source>
</evidence>
<feature type="compositionally biased region" description="Polar residues" evidence="7">
    <location>
        <begin position="40"/>
        <end position="50"/>
    </location>
</feature>
<feature type="chain" id="PRO_5015603732" evidence="8">
    <location>
        <begin position="33"/>
        <end position="317"/>
    </location>
</feature>
<feature type="active site" description="Nucleophile" evidence="6">
    <location>
        <position position="288"/>
    </location>
</feature>
<dbReference type="InterPro" id="IPR005490">
    <property type="entry name" value="LD_TPept_cat_dom"/>
</dbReference>
<evidence type="ECO:0000256" key="4">
    <source>
        <dbReference type="ARBA" id="ARBA00022984"/>
    </source>
</evidence>
<evidence type="ECO:0000256" key="7">
    <source>
        <dbReference type="SAM" id="MobiDB-lite"/>
    </source>
</evidence>
<evidence type="ECO:0000256" key="5">
    <source>
        <dbReference type="ARBA" id="ARBA00023316"/>
    </source>
</evidence>
<feature type="signal peptide" evidence="8">
    <location>
        <begin position="1"/>
        <end position="32"/>
    </location>
</feature>
<name>A0A2T1A2C5_9ACTN</name>
<dbReference type="CDD" id="cd16913">
    <property type="entry name" value="YkuD_like"/>
    <property type="match status" value="1"/>
</dbReference>
<keyword evidence="5 6" id="KW-0961">Cell wall biogenesis/degradation</keyword>
<dbReference type="Pfam" id="PF16640">
    <property type="entry name" value="Big_3_5"/>
    <property type="match status" value="1"/>
</dbReference>
<accession>A0A2T1A2C5</accession>
<dbReference type="EMBL" id="PVUE01000004">
    <property type="protein sequence ID" value="PRZ42752.1"/>
    <property type="molecule type" value="Genomic_DNA"/>
</dbReference>
<keyword evidence="2" id="KW-0808">Transferase</keyword>
<dbReference type="SUPFAM" id="SSF141523">
    <property type="entry name" value="L,D-transpeptidase catalytic domain-like"/>
    <property type="match status" value="1"/>
</dbReference>
<comment type="caution">
    <text evidence="10">The sequence shown here is derived from an EMBL/GenBank/DDBJ whole genome shotgun (WGS) entry which is preliminary data.</text>
</comment>
<dbReference type="RefSeq" id="WP_106348289.1">
    <property type="nucleotide sequence ID" value="NZ_PVUE01000004.1"/>
</dbReference>
<evidence type="ECO:0000313" key="10">
    <source>
        <dbReference type="EMBL" id="PRZ42752.1"/>
    </source>
</evidence>
<evidence type="ECO:0000259" key="9">
    <source>
        <dbReference type="PROSITE" id="PS52029"/>
    </source>
</evidence>
<dbReference type="GO" id="GO:0005576">
    <property type="term" value="C:extracellular region"/>
    <property type="evidence" value="ECO:0007669"/>
    <property type="project" value="TreeGrafter"/>
</dbReference>
<dbReference type="PROSITE" id="PS51257">
    <property type="entry name" value="PROKAR_LIPOPROTEIN"/>
    <property type="match status" value="1"/>
</dbReference>
<dbReference type="GO" id="GO:0071555">
    <property type="term" value="P:cell wall organization"/>
    <property type="evidence" value="ECO:0007669"/>
    <property type="project" value="UniProtKB-UniRule"/>
</dbReference>
<protein>
    <submittedName>
        <fullName evidence="10">L,D-transpeptidase-like protein</fullName>
    </submittedName>
</protein>
<reference evidence="10 11" key="1">
    <citation type="submission" date="2018-03" db="EMBL/GenBank/DDBJ databases">
        <title>Genomic Encyclopedia of Archaeal and Bacterial Type Strains, Phase II (KMG-II): from individual species to whole genera.</title>
        <authorList>
            <person name="Goeker M."/>
        </authorList>
    </citation>
    <scope>NUCLEOTIDE SEQUENCE [LARGE SCALE GENOMIC DNA]</scope>
    <source>
        <strain evidence="10 11">DSM 100065</strain>
    </source>
</reference>
<evidence type="ECO:0000256" key="6">
    <source>
        <dbReference type="PROSITE-ProRule" id="PRU01373"/>
    </source>
</evidence>
<dbReference type="Gene3D" id="2.60.40.10">
    <property type="entry name" value="Immunoglobulins"/>
    <property type="match status" value="1"/>
</dbReference>
<dbReference type="Proteomes" id="UP000237752">
    <property type="component" value="Unassembled WGS sequence"/>
</dbReference>
<feature type="region of interest" description="Disordered" evidence="7">
    <location>
        <begin position="40"/>
        <end position="86"/>
    </location>
</feature>
<keyword evidence="3 6" id="KW-0133">Cell shape</keyword>
<dbReference type="InterPro" id="IPR038063">
    <property type="entry name" value="Transpep_catalytic_dom"/>
</dbReference>
<dbReference type="InterPro" id="IPR050979">
    <property type="entry name" value="LD-transpeptidase"/>
</dbReference>